<accession>A0A8S3RS74</accession>
<evidence type="ECO:0000313" key="2">
    <source>
        <dbReference type="EMBL" id="CAG2209126.1"/>
    </source>
</evidence>
<protein>
    <submittedName>
        <fullName evidence="2">Uncharacterized protein</fullName>
    </submittedName>
</protein>
<dbReference type="OrthoDB" id="6134518at2759"/>
<evidence type="ECO:0000256" key="1">
    <source>
        <dbReference type="SAM" id="MobiDB-lite"/>
    </source>
</evidence>
<name>A0A8S3RS74_MYTED</name>
<gene>
    <name evidence="2" type="ORF">MEDL_23277</name>
</gene>
<dbReference type="PANTHER" id="PTHR23409:SF21">
    <property type="entry name" value="CAPSID PROTEIN"/>
    <property type="match status" value="1"/>
</dbReference>
<dbReference type="AlphaFoldDB" id="A0A8S3RS74"/>
<dbReference type="GO" id="GO:0004748">
    <property type="term" value="F:ribonucleoside-diphosphate reductase activity, thioredoxin disulfide as acceptor"/>
    <property type="evidence" value="ECO:0007669"/>
    <property type="project" value="TreeGrafter"/>
</dbReference>
<sequence length="538" mass="60940">MNADKMYIPSMEKWSKYYQNVVQGNNKTYITHIKNTGRNGSFMIPIENQKSPSTSSKSNEKYNIHLVSPSAQMVEMAKESLEDEGLHIKGKKRKRKTSHKATSSGVGNNFTEAIPSQLEVFEIPPYQLGVESISYEECRPTSQVTAYNPIEFNLCAQNGLEYIDLRRSKLYVKLRVKHSNGDNIAIDSKVAPVNGFFYALFSQVDCYLQGSLVSSSNTNYSYKCMMKTLLDYGQDAKASQLTSALFYKDRSGHMDSFDTNTGLYERKKLIGNSKSLDMEGMLFHDLFEMDRYLLNMVDVKLKLFRSRPSFCLMSSEDDADYDVVIEDIVVKVCKIKVNPAIIFAHSEALKSTNAKYPYTKTVMKHITLMMGSTNAVLENIFQDVKPKRIIMGLTSTNAVNGDYQLNPWNFQHFDLQQITLYCDGVPVDGIPLKLQFNEDRGATNVAAYVKMFENCGKWGGDAGNEITRSDFNNGYALFCFDLQPHFSDANYLSLVKQGKVRLECHFASPLPETVSLLIVAENSGYFEITENRQIKVEH</sequence>
<feature type="compositionally biased region" description="Basic residues" evidence="1">
    <location>
        <begin position="88"/>
        <end position="99"/>
    </location>
</feature>
<dbReference type="GO" id="GO:0009263">
    <property type="term" value="P:deoxyribonucleotide biosynthetic process"/>
    <property type="evidence" value="ECO:0007669"/>
    <property type="project" value="InterPro"/>
</dbReference>
<feature type="region of interest" description="Disordered" evidence="1">
    <location>
        <begin position="84"/>
        <end position="108"/>
    </location>
</feature>
<evidence type="ECO:0000313" key="3">
    <source>
        <dbReference type="Proteomes" id="UP000683360"/>
    </source>
</evidence>
<reference evidence="2" key="1">
    <citation type="submission" date="2021-03" db="EMBL/GenBank/DDBJ databases">
        <authorList>
            <person name="Bekaert M."/>
        </authorList>
    </citation>
    <scope>NUCLEOTIDE SEQUENCE</scope>
</reference>
<dbReference type="GO" id="GO:0005829">
    <property type="term" value="C:cytosol"/>
    <property type="evidence" value="ECO:0007669"/>
    <property type="project" value="TreeGrafter"/>
</dbReference>
<dbReference type="PANTHER" id="PTHR23409">
    <property type="entry name" value="RIBONUCLEOSIDE-DIPHOSPHATE REDUCTASE SMALL CHAIN"/>
    <property type="match status" value="1"/>
</dbReference>
<keyword evidence="3" id="KW-1185">Reference proteome</keyword>
<organism evidence="2 3">
    <name type="scientific">Mytilus edulis</name>
    <name type="common">Blue mussel</name>
    <dbReference type="NCBI Taxonomy" id="6550"/>
    <lineage>
        <taxon>Eukaryota</taxon>
        <taxon>Metazoa</taxon>
        <taxon>Spiralia</taxon>
        <taxon>Lophotrochozoa</taxon>
        <taxon>Mollusca</taxon>
        <taxon>Bivalvia</taxon>
        <taxon>Autobranchia</taxon>
        <taxon>Pteriomorphia</taxon>
        <taxon>Mytilida</taxon>
        <taxon>Mytiloidea</taxon>
        <taxon>Mytilidae</taxon>
        <taxon>Mytilinae</taxon>
        <taxon>Mytilus</taxon>
    </lineage>
</organism>
<comment type="caution">
    <text evidence="2">The sequence shown here is derived from an EMBL/GenBank/DDBJ whole genome shotgun (WGS) entry which is preliminary data.</text>
</comment>
<dbReference type="Proteomes" id="UP000683360">
    <property type="component" value="Unassembled WGS sequence"/>
</dbReference>
<dbReference type="EMBL" id="CAJPWZ010001140">
    <property type="protein sequence ID" value="CAG2209126.1"/>
    <property type="molecule type" value="Genomic_DNA"/>
</dbReference>
<dbReference type="InterPro" id="IPR000358">
    <property type="entry name" value="RNR_small_fam"/>
</dbReference>
<proteinExistence type="predicted"/>